<evidence type="ECO:0000313" key="2">
    <source>
        <dbReference type="EMBL" id="RQG95512.1"/>
    </source>
</evidence>
<dbReference type="EMBL" id="REGA01000005">
    <property type="protein sequence ID" value="RQG95512.1"/>
    <property type="molecule type" value="Genomic_DNA"/>
</dbReference>
<dbReference type="AlphaFoldDB" id="A0A3N6NA87"/>
<name>A0A3N6NA87_NATCH</name>
<dbReference type="InterPro" id="IPR036390">
    <property type="entry name" value="WH_DNA-bd_sf"/>
</dbReference>
<dbReference type="InterPro" id="IPR036388">
    <property type="entry name" value="WH-like_DNA-bd_sf"/>
</dbReference>
<dbReference type="RefSeq" id="WP_124195227.1">
    <property type="nucleotide sequence ID" value="NZ_REGA01000005.1"/>
</dbReference>
<dbReference type="SUPFAM" id="SSF46785">
    <property type="entry name" value="Winged helix' DNA-binding domain"/>
    <property type="match status" value="1"/>
</dbReference>
<gene>
    <name evidence="2" type="ORF">EA473_08650</name>
</gene>
<dbReference type="InterPro" id="IPR002831">
    <property type="entry name" value="Tscrpt_reg_TrmB_N"/>
</dbReference>
<proteinExistence type="predicted"/>
<reference evidence="2 3" key="1">
    <citation type="submission" date="2018-10" db="EMBL/GenBank/DDBJ databases">
        <title>Natrarchaeobius chitinivorans gen. nov., sp. nov., and Natrarchaeobius haloalkaliphilus sp. nov., alkaliphilic, chitin-utilizing haloarchaea from hypersaline alkaline lakes.</title>
        <authorList>
            <person name="Sorokin D.Y."/>
            <person name="Elcheninov A.G."/>
            <person name="Kostrikina N.A."/>
            <person name="Bale N.J."/>
            <person name="Sinninghe Damste J.S."/>
            <person name="Khijniak T.V."/>
            <person name="Kublanov I.V."/>
            <person name="Toshchakov S.V."/>
        </authorList>
    </citation>
    <scope>NUCLEOTIDE SEQUENCE [LARGE SCALE GENOMIC DNA]</scope>
    <source>
        <strain evidence="2 3">AArcht4T</strain>
    </source>
</reference>
<dbReference type="Pfam" id="PF01978">
    <property type="entry name" value="TrmB"/>
    <property type="match status" value="1"/>
</dbReference>
<feature type="domain" description="Transcription regulator TrmB N-terminal" evidence="1">
    <location>
        <begin position="22"/>
        <end position="93"/>
    </location>
</feature>
<dbReference type="OrthoDB" id="9141at2157"/>
<dbReference type="Gene3D" id="1.10.10.10">
    <property type="entry name" value="Winged helix-like DNA-binding domain superfamily/Winged helix DNA-binding domain"/>
    <property type="match status" value="1"/>
</dbReference>
<evidence type="ECO:0000313" key="3">
    <source>
        <dbReference type="Proteomes" id="UP000282323"/>
    </source>
</evidence>
<comment type="caution">
    <text evidence="2">The sequence shown here is derived from an EMBL/GenBank/DDBJ whole genome shotgun (WGS) entry which is preliminary data.</text>
</comment>
<keyword evidence="3" id="KW-1185">Reference proteome</keyword>
<accession>A0A3N6NA87</accession>
<protein>
    <submittedName>
        <fullName evidence="2">MarR family transcriptional regulator</fullName>
    </submittedName>
</protein>
<organism evidence="2 3">
    <name type="scientific">Natrarchaeobius chitinivorans</name>
    <dbReference type="NCBI Taxonomy" id="1679083"/>
    <lineage>
        <taxon>Archaea</taxon>
        <taxon>Methanobacteriati</taxon>
        <taxon>Methanobacteriota</taxon>
        <taxon>Stenosarchaea group</taxon>
        <taxon>Halobacteria</taxon>
        <taxon>Halobacteriales</taxon>
        <taxon>Natrialbaceae</taxon>
        <taxon>Natrarchaeobius</taxon>
    </lineage>
</organism>
<evidence type="ECO:0000259" key="1">
    <source>
        <dbReference type="Pfam" id="PF01978"/>
    </source>
</evidence>
<sequence length="136" mass="15775">MSSSVTDQLNRNMQCESLLECLYGLKPLDRQCYGTMVESDGPLTVDEIAVRVGRERSTAYRSIKRLHQRGLLEKEQINYDDGGYYHVYYPTDPTVVTREMQRTLSDWYAKMGTLVREFEDTYDDAHEALTDDDSSR</sequence>
<dbReference type="Proteomes" id="UP000282323">
    <property type="component" value="Unassembled WGS sequence"/>
</dbReference>